<keyword evidence="2" id="KW-1185">Reference proteome</keyword>
<evidence type="ECO:0000313" key="2">
    <source>
        <dbReference type="Proteomes" id="UP001246858"/>
    </source>
</evidence>
<dbReference type="Proteomes" id="UP001246858">
    <property type="component" value="Unassembled WGS sequence"/>
</dbReference>
<sequence>MNFNQLVRAMKLTILLITVIVLQAAASGFAQNVTFDKRNATLRQLFKEIRKQTGYNVLWQREKVNADVKVDITFRNTPLVEVLKTALEPCLLTYSIVNKTVVVKPQEPSLIQKITRFFSAIDVKGRVTDAETGRAIPGVTITLKGTKRLVIADEQGGFIFNDVPEDGTLVFSNIGYVSAEVNAAAQLTVKLVPFNQTLENVVVSTGYQSLPRERAAGSFGVIKQATLDKRSNVNILSYLEGQVPGLLTGADGRITIRGQSTLVNANKDPLIVLDGFPIERSVESINPNDVESITVLKDASAASIWGVRAANGVIVIQTKRGQSAVKPLDISFSSTLSLTQTSDLGKLPYASTTSFIELEKYKVDNNLTFFTGKPRPAITPVVDAYLNNSSGAAALVGPLKQINSYQEFKELFMSPGSRQQYALNIAGKGEKSTHRASFSYDKVNAEFKHNSTERLLGDLFETLTLLPSLKAELGLNFVLNNTRNNGMGFGDLRTLLPYQRIVGDNGVYLPQPQTFYQGDKDALVASGYPYNWNYNLMQEFNNKDNKINSTGLNATAGLNYKIMDGLHALAAYQYESGTSTATNLYNEESYFTRNAVNFSTSFKNNVITVGIPRGSIYKESIGRTYSHTFRGLLRFDNELSPQKHYLSAIAGMEVRAVGSKLSNQTKYGYDPQSLQFARVNYNTMYTDVRGSQQLIPDETIFQDNLNRFVSFYSNAGYTYNDRYTLNASARLDKTNLFGSSDQYRNVWLWSAGLSWQLHKEAFLQHSVFNSLVLRASYGINGNVDRSTSPYLIANVATDQQTNQPYAYVANPQNPLLRWEKTTVTNLGLDFALLNGRLSGTLEYYHKLSDDLLGNATVNGTYGFNNAYINYASMKNKGADVRLSGQILNRNFKWNATLNYSYNQNTVKHVDFPQKTVGSYLAGVAQEGKPLDYLYSYKWAGLSANGWPQVFNENGQAVDYKTDMASTLALIYQGTATAPHYGALINEFSYKGFSVLTNFTFKMGHKFRVPVIQYEPIGDAAQVHKDWDLRWRKAGDEAFTHVPAAPTSITGLNVYDRYTRYADIQVETASLVRFRELLINYAFDAKLFRKTPFTRLNLGLQARNLATYKFNKAGLDPEYLVQDRNNIVLPPNPEYSLIIRANF</sequence>
<comment type="caution">
    <text evidence="1">The sequence shown here is derived from an EMBL/GenBank/DDBJ whole genome shotgun (WGS) entry which is preliminary data.</text>
</comment>
<name>A0ACC6KR97_9SPHI</name>
<accession>A0ACC6KR97</accession>
<organism evidence="1 2">
    <name type="scientific">Pedobacter africanus</name>
    <dbReference type="NCBI Taxonomy" id="151894"/>
    <lineage>
        <taxon>Bacteria</taxon>
        <taxon>Pseudomonadati</taxon>
        <taxon>Bacteroidota</taxon>
        <taxon>Sphingobacteriia</taxon>
        <taxon>Sphingobacteriales</taxon>
        <taxon>Sphingobacteriaceae</taxon>
        <taxon>Pedobacter</taxon>
    </lineage>
</organism>
<reference evidence="1" key="1">
    <citation type="submission" date="2023-07" db="EMBL/GenBank/DDBJ databases">
        <title>Sorghum-associated microbial communities from plants grown in Nebraska, USA.</title>
        <authorList>
            <person name="Schachtman D."/>
        </authorList>
    </citation>
    <scope>NUCLEOTIDE SEQUENCE</scope>
    <source>
        <strain evidence="1">2697</strain>
    </source>
</reference>
<dbReference type="EMBL" id="JAVDTF010000001">
    <property type="protein sequence ID" value="MDR6781873.1"/>
    <property type="molecule type" value="Genomic_DNA"/>
</dbReference>
<gene>
    <name evidence="1" type="ORF">J2X78_000425</name>
</gene>
<evidence type="ECO:0000313" key="1">
    <source>
        <dbReference type="EMBL" id="MDR6781873.1"/>
    </source>
</evidence>
<protein>
    <submittedName>
        <fullName evidence="1">TonB-linked SusC/RagA family outer membrane protein</fullName>
    </submittedName>
</protein>
<proteinExistence type="predicted"/>